<sequence>MFINDSEYNADKLYNKLYSTCKRLEKYPTRGHVPPELKDLGVEDFLEVHYKPYRIVYRVIDKRVFVYCILDGRRDLSKLLEERLLRE</sequence>
<accession>A0A0W8FZV7</accession>
<organism evidence="2">
    <name type="scientific">hydrocarbon metagenome</name>
    <dbReference type="NCBI Taxonomy" id="938273"/>
    <lineage>
        <taxon>unclassified sequences</taxon>
        <taxon>metagenomes</taxon>
        <taxon>ecological metagenomes</taxon>
    </lineage>
</organism>
<reference evidence="2" key="1">
    <citation type="journal article" date="2015" name="Proc. Natl. Acad. Sci. U.S.A.">
        <title>Networks of energetic and metabolic interactions define dynamics in microbial communities.</title>
        <authorList>
            <person name="Embree M."/>
            <person name="Liu J.K."/>
            <person name="Al-Bassam M.M."/>
            <person name="Zengler K."/>
        </authorList>
    </citation>
    <scope>NUCLEOTIDE SEQUENCE</scope>
</reference>
<dbReference type="Pfam" id="PF05016">
    <property type="entry name" value="ParE_toxin"/>
    <property type="match status" value="1"/>
</dbReference>
<proteinExistence type="predicted"/>
<keyword evidence="1" id="KW-1277">Toxin-antitoxin system</keyword>
<dbReference type="InterPro" id="IPR007712">
    <property type="entry name" value="RelE/ParE_toxin"/>
</dbReference>
<comment type="caution">
    <text evidence="2">The sequence shown here is derived from an EMBL/GenBank/DDBJ whole genome shotgun (WGS) entry which is preliminary data.</text>
</comment>
<evidence type="ECO:0000256" key="1">
    <source>
        <dbReference type="ARBA" id="ARBA00022649"/>
    </source>
</evidence>
<name>A0A0W8FZV7_9ZZZZ</name>
<dbReference type="Gene3D" id="3.30.2310.20">
    <property type="entry name" value="RelE-like"/>
    <property type="match status" value="1"/>
</dbReference>
<dbReference type="AlphaFoldDB" id="A0A0W8FZV7"/>
<gene>
    <name evidence="2" type="ORF">ASZ90_003800</name>
</gene>
<evidence type="ECO:0000313" key="2">
    <source>
        <dbReference type="EMBL" id="KUG26364.1"/>
    </source>
</evidence>
<protein>
    <submittedName>
        <fullName evidence="2">Death on curing protein, doc toxin</fullName>
    </submittedName>
</protein>
<dbReference type="EMBL" id="LNQE01000476">
    <property type="protein sequence ID" value="KUG26364.1"/>
    <property type="molecule type" value="Genomic_DNA"/>
</dbReference>
<dbReference type="SUPFAM" id="SSF143011">
    <property type="entry name" value="RelE-like"/>
    <property type="match status" value="1"/>
</dbReference>
<dbReference type="InterPro" id="IPR035093">
    <property type="entry name" value="RelE/ParE_toxin_dom_sf"/>
</dbReference>